<dbReference type="Proteomes" id="UP000029121">
    <property type="component" value="Unassembled WGS sequence"/>
</dbReference>
<evidence type="ECO:0000259" key="1">
    <source>
        <dbReference type="PROSITE" id="PS50181"/>
    </source>
</evidence>
<dbReference type="PANTHER" id="PTHR31672">
    <property type="entry name" value="BNACNNG10540D PROTEIN"/>
    <property type="match status" value="1"/>
</dbReference>
<reference evidence="3" key="1">
    <citation type="journal article" date="2013" name="Nat. Genet.">
        <title>The Capsella rubella genome and the genomic consequences of rapid mating system evolution.</title>
        <authorList>
            <person name="Slotte T."/>
            <person name="Hazzouri K.M."/>
            <person name="Agren J.A."/>
            <person name="Koenig D."/>
            <person name="Maumus F."/>
            <person name="Guo Y.L."/>
            <person name="Steige K."/>
            <person name="Platts A.E."/>
            <person name="Escobar J.S."/>
            <person name="Newman L.K."/>
            <person name="Wang W."/>
            <person name="Mandakova T."/>
            <person name="Vello E."/>
            <person name="Smith L.M."/>
            <person name="Henz S.R."/>
            <person name="Steffen J."/>
            <person name="Takuno S."/>
            <person name="Brandvain Y."/>
            <person name="Coop G."/>
            <person name="Andolfatto P."/>
            <person name="Hu T.T."/>
            <person name="Blanchette M."/>
            <person name="Clark R.M."/>
            <person name="Quesneville H."/>
            <person name="Nordborg M."/>
            <person name="Gaut B.S."/>
            <person name="Lysak M.A."/>
            <person name="Jenkins J."/>
            <person name="Grimwood J."/>
            <person name="Chapman J."/>
            <person name="Prochnik S."/>
            <person name="Shu S."/>
            <person name="Rokhsar D."/>
            <person name="Schmutz J."/>
            <person name="Weigel D."/>
            <person name="Wright S.I."/>
        </authorList>
    </citation>
    <scope>NUCLEOTIDE SEQUENCE [LARGE SCALE GENOMIC DNA]</scope>
    <source>
        <strain evidence="3">cv. Monte Gargano</strain>
    </source>
</reference>
<evidence type="ECO:0000313" key="2">
    <source>
        <dbReference type="EMBL" id="EOA25410.1"/>
    </source>
</evidence>
<dbReference type="Pfam" id="PF24750">
    <property type="entry name" value="b-prop_At3g26010-like"/>
    <property type="match status" value="1"/>
</dbReference>
<dbReference type="InterPro" id="IPR050796">
    <property type="entry name" value="SCF_F-box_component"/>
</dbReference>
<dbReference type="SMART" id="SM00256">
    <property type="entry name" value="FBOX"/>
    <property type="match status" value="1"/>
</dbReference>
<dbReference type="PROSITE" id="PS50181">
    <property type="entry name" value="FBOX"/>
    <property type="match status" value="1"/>
</dbReference>
<dbReference type="CDD" id="cd22157">
    <property type="entry name" value="F-box_AtFBW1-like"/>
    <property type="match status" value="1"/>
</dbReference>
<gene>
    <name evidence="2" type="ORF">CARUB_v10018742mg</name>
</gene>
<accession>R0HJL4</accession>
<organism evidence="2 3">
    <name type="scientific">Capsella rubella</name>
    <dbReference type="NCBI Taxonomy" id="81985"/>
    <lineage>
        <taxon>Eukaryota</taxon>
        <taxon>Viridiplantae</taxon>
        <taxon>Streptophyta</taxon>
        <taxon>Embryophyta</taxon>
        <taxon>Tracheophyta</taxon>
        <taxon>Spermatophyta</taxon>
        <taxon>Magnoliopsida</taxon>
        <taxon>eudicotyledons</taxon>
        <taxon>Gunneridae</taxon>
        <taxon>Pentapetalae</taxon>
        <taxon>rosids</taxon>
        <taxon>malvids</taxon>
        <taxon>Brassicales</taxon>
        <taxon>Brassicaceae</taxon>
        <taxon>Camelineae</taxon>
        <taxon>Capsella</taxon>
    </lineage>
</organism>
<sequence length="375" mass="42810">MRNPNPMMKVSKTPREKRRITLPESMLVEVIARLPLKSIARFKSVCKTLKSVIDSTYFRNLFVSLHQNSLSSWSLMCVLEYTGPITEPIGLAKCETWGLPKSIVSYIVPFQPYKNLSAISPGAYFYAGSSNGLIWISLYESYQGYTNRMYSNYNYISFVGNPALQQWVEIPPYPNNVTTHPNSYRPTGLVTRVENGVVSSFKVIRTCMHDLLRLTEKGMYVWRVCVYSSETGLWTFKTLLSSSPLSYFGNDCNDPVNIDEMLYMWKEDSDPTAPKVLVAHDFYAPDTDDQCLVIPLPVPYSKHVKRSLTTSRGHVICMDILHRRLKIWRLNVNSLEDDECWQLLTPEINMASVGVKGKCFPMAIVRAGIHELEIE</sequence>
<dbReference type="InterPro" id="IPR056592">
    <property type="entry name" value="Beta-prop_At3g26010-like"/>
</dbReference>
<keyword evidence="3" id="KW-1185">Reference proteome</keyword>
<protein>
    <recommendedName>
        <fullName evidence="1">F-box domain-containing protein</fullName>
    </recommendedName>
</protein>
<dbReference type="InterPro" id="IPR036047">
    <property type="entry name" value="F-box-like_dom_sf"/>
</dbReference>
<name>R0HJL4_9BRAS</name>
<evidence type="ECO:0000313" key="3">
    <source>
        <dbReference type="Proteomes" id="UP000029121"/>
    </source>
</evidence>
<dbReference type="Pfam" id="PF00646">
    <property type="entry name" value="F-box"/>
    <property type="match status" value="1"/>
</dbReference>
<dbReference type="SUPFAM" id="SSF81383">
    <property type="entry name" value="F-box domain"/>
    <property type="match status" value="1"/>
</dbReference>
<dbReference type="InterPro" id="IPR001810">
    <property type="entry name" value="F-box_dom"/>
</dbReference>
<dbReference type="AlphaFoldDB" id="R0HJL4"/>
<dbReference type="PANTHER" id="PTHR31672:SF10">
    <property type="entry name" value="F-BOX DOMAIN-CONTAINING PROTEIN"/>
    <property type="match status" value="1"/>
</dbReference>
<dbReference type="EMBL" id="KB870809">
    <property type="protein sequence ID" value="EOA25410.1"/>
    <property type="molecule type" value="Genomic_DNA"/>
</dbReference>
<proteinExistence type="predicted"/>
<feature type="domain" description="F-box" evidence="1">
    <location>
        <begin position="16"/>
        <end position="61"/>
    </location>
</feature>
<dbReference type="STRING" id="81985.R0HJL4"/>